<proteinExistence type="predicted"/>
<reference evidence="1 2" key="1">
    <citation type="submission" date="2023-09" db="EMBL/GenBank/DDBJ databases">
        <title>Complete genome of Streptomyces roseicoloratus T14.</title>
        <authorList>
            <person name="Bashizi T."/>
            <person name="Kim M.-J."/>
            <person name="Lee G."/>
            <person name="Tagele S.B."/>
            <person name="Shin J.-H."/>
        </authorList>
    </citation>
    <scope>NUCLEOTIDE SEQUENCE [LARGE SCALE GENOMIC DNA]</scope>
    <source>
        <strain evidence="1 2">T14</strain>
    </source>
</reference>
<sequence>MQLAQGTVFRAHSPRKDLRGLLSICPPQAFGELVEVLGDAVEEGVVGDGRVHGRSRGFGPQPAMVVSGCGG</sequence>
<protein>
    <submittedName>
        <fullName evidence="1">Uncharacterized protein</fullName>
    </submittedName>
</protein>
<name>A0ABY9RPB9_9ACTN</name>
<accession>A0ABY9RPB9</accession>
<dbReference type="RefSeq" id="WP_309547823.1">
    <property type="nucleotide sequence ID" value="NZ_CP133762.1"/>
</dbReference>
<organism evidence="1 2">
    <name type="scientific">Streptomyces roseicoloratus</name>
    <dbReference type="NCBI Taxonomy" id="2508722"/>
    <lineage>
        <taxon>Bacteria</taxon>
        <taxon>Bacillati</taxon>
        <taxon>Actinomycetota</taxon>
        <taxon>Actinomycetes</taxon>
        <taxon>Kitasatosporales</taxon>
        <taxon>Streptomycetaceae</taxon>
        <taxon>Streptomyces</taxon>
    </lineage>
</organism>
<keyword evidence="2" id="KW-1185">Reference proteome</keyword>
<evidence type="ECO:0000313" key="2">
    <source>
        <dbReference type="Proteomes" id="UP001250858"/>
    </source>
</evidence>
<dbReference type="EMBL" id="CP133762">
    <property type="protein sequence ID" value="WMX44036.1"/>
    <property type="molecule type" value="Genomic_DNA"/>
</dbReference>
<gene>
    <name evidence="1" type="ORF">RGF97_03000</name>
</gene>
<evidence type="ECO:0000313" key="1">
    <source>
        <dbReference type="EMBL" id="WMX44036.1"/>
    </source>
</evidence>
<dbReference type="Proteomes" id="UP001250858">
    <property type="component" value="Chromosome"/>
</dbReference>